<dbReference type="RefSeq" id="WP_194114283.1">
    <property type="nucleotide sequence ID" value="NZ_JADFUA010000001.1"/>
</dbReference>
<dbReference type="PROSITE" id="PS00377">
    <property type="entry name" value="ADOMET_SYNTHASE_2"/>
    <property type="match status" value="1"/>
</dbReference>
<feature type="binding site" evidence="10">
    <location>
        <position position="266"/>
    </location>
    <ligand>
        <name>ATP</name>
        <dbReference type="ChEBI" id="CHEBI:30616"/>
        <note>ligand shared between two neighboring subunits</note>
    </ligand>
</feature>
<feature type="binding site" description="in other chain" evidence="10">
    <location>
        <begin position="166"/>
        <end position="168"/>
    </location>
    <ligand>
        <name>ATP</name>
        <dbReference type="ChEBI" id="CHEBI:30616"/>
        <note>ligand shared between two neighboring subunits</note>
    </ligand>
</feature>
<evidence type="ECO:0000259" key="14">
    <source>
        <dbReference type="Pfam" id="PF02772"/>
    </source>
</evidence>
<comment type="similarity">
    <text evidence="2 10 12">Belongs to the AdoMet synthase family.</text>
</comment>
<dbReference type="FunFam" id="3.30.300.10:FF:000003">
    <property type="entry name" value="S-adenosylmethionine synthase"/>
    <property type="match status" value="1"/>
</dbReference>
<dbReference type="InterPro" id="IPR022628">
    <property type="entry name" value="S-AdoMet_synt_N"/>
</dbReference>
<dbReference type="GO" id="GO:0006730">
    <property type="term" value="P:one-carbon metabolic process"/>
    <property type="evidence" value="ECO:0007669"/>
    <property type="project" value="UniProtKB-KW"/>
</dbReference>
<dbReference type="GO" id="GO:0005524">
    <property type="term" value="F:ATP binding"/>
    <property type="evidence" value="ECO:0007669"/>
    <property type="project" value="UniProtKB-UniRule"/>
</dbReference>
<feature type="region of interest" description="Flexible loop" evidence="10">
    <location>
        <begin position="99"/>
        <end position="109"/>
    </location>
</feature>
<keyword evidence="8 10" id="KW-0460">Magnesium</keyword>
<dbReference type="Gene3D" id="3.30.300.10">
    <property type="match status" value="3"/>
</dbReference>
<evidence type="ECO:0000256" key="3">
    <source>
        <dbReference type="ARBA" id="ARBA00022563"/>
    </source>
</evidence>
<keyword evidence="4 10" id="KW-0808">Transferase</keyword>
<keyword evidence="17" id="KW-1185">Reference proteome</keyword>
<dbReference type="FunFam" id="3.30.300.10:FF:000004">
    <property type="entry name" value="S-adenosylmethionine synthase"/>
    <property type="match status" value="1"/>
</dbReference>
<dbReference type="EMBL" id="JADFUA010000001">
    <property type="protein sequence ID" value="MBE9607767.1"/>
    <property type="molecule type" value="Genomic_DNA"/>
</dbReference>
<evidence type="ECO:0000256" key="7">
    <source>
        <dbReference type="ARBA" id="ARBA00022840"/>
    </source>
</evidence>
<evidence type="ECO:0000256" key="8">
    <source>
        <dbReference type="ARBA" id="ARBA00022842"/>
    </source>
</evidence>
<dbReference type="Pfam" id="PF00438">
    <property type="entry name" value="S-AdoMet_synt_N"/>
    <property type="match status" value="1"/>
</dbReference>
<comment type="subcellular location">
    <subcellularLocation>
        <location evidence="10 11">Cytoplasm</location>
    </subcellularLocation>
</comment>
<feature type="binding site" evidence="10">
    <location>
        <position position="270"/>
    </location>
    <ligand>
        <name>ATP</name>
        <dbReference type="ChEBI" id="CHEBI:30616"/>
        <note>ligand shared between two neighboring subunits</note>
    </ligand>
</feature>
<dbReference type="Pfam" id="PF02773">
    <property type="entry name" value="S-AdoMet_synt_C"/>
    <property type="match status" value="1"/>
</dbReference>
<feature type="domain" description="S-adenosylmethionine synthetase central" evidence="14">
    <location>
        <begin position="116"/>
        <end position="235"/>
    </location>
</feature>
<comment type="function">
    <text evidence="10">Catalyzes the formation of S-adenosylmethionine (AdoMet) from methionine and ATP. The overall synthetic reaction is composed of two sequential steps, AdoMet formation and the subsequent tripolyphosphate hydrolysis which occurs prior to release of AdoMet from the enzyme.</text>
</comment>
<dbReference type="HAMAP" id="MF_00086">
    <property type="entry name" value="S_AdoMet_synth1"/>
    <property type="match status" value="1"/>
</dbReference>
<feature type="binding site" description="in other chain" evidence="10">
    <location>
        <position position="15"/>
    </location>
    <ligand>
        <name>ATP</name>
        <dbReference type="ChEBI" id="CHEBI:30616"/>
        <note>ligand shared between two neighboring subunits</note>
    </ligand>
</feature>
<feature type="binding site" description="in other chain" evidence="10">
    <location>
        <position position="274"/>
    </location>
    <ligand>
        <name>L-methionine</name>
        <dbReference type="ChEBI" id="CHEBI:57844"/>
        <note>ligand shared between two neighboring subunits</note>
    </ligand>
</feature>
<feature type="binding site" evidence="10">
    <location>
        <position position="17"/>
    </location>
    <ligand>
        <name>Mg(2+)</name>
        <dbReference type="ChEBI" id="CHEBI:18420"/>
    </ligand>
</feature>
<gene>
    <name evidence="10" type="primary">metK</name>
    <name evidence="16" type="ORF">INR99_00235</name>
</gene>
<keyword evidence="7 10" id="KW-0067">ATP-binding</keyword>
<keyword evidence="10" id="KW-0963">Cytoplasm</keyword>
<feature type="domain" description="S-adenosylmethionine synthetase N-terminal" evidence="13">
    <location>
        <begin position="4"/>
        <end position="101"/>
    </location>
</feature>
<evidence type="ECO:0000256" key="4">
    <source>
        <dbReference type="ARBA" id="ARBA00022679"/>
    </source>
</evidence>
<dbReference type="Proteomes" id="UP000604481">
    <property type="component" value="Unassembled WGS sequence"/>
</dbReference>
<keyword evidence="9 10" id="KW-0630">Potassium</keyword>
<reference evidence="16 17" key="1">
    <citation type="submission" date="2020-10" db="EMBL/GenBank/DDBJ databases">
        <title>The genome sequence of Chitinilyticum litopenaei 4Y14.</title>
        <authorList>
            <person name="Liu Y."/>
        </authorList>
    </citation>
    <scope>NUCLEOTIDE SEQUENCE [LARGE SCALE GENOMIC DNA]</scope>
    <source>
        <strain evidence="16 17">4Y14</strain>
    </source>
</reference>
<dbReference type="InterPro" id="IPR002133">
    <property type="entry name" value="S-AdoMet_synthetase"/>
</dbReference>
<evidence type="ECO:0000256" key="10">
    <source>
        <dbReference type="HAMAP-Rule" id="MF_00086"/>
    </source>
</evidence>
<feature type="binding site" evidence="10">
    <location>
        <position position="243"/>
    </location>
    <ligand>
        <name>L-methionine</name>
        <dbReference type="ChEBI" id="CHEBI:57844"/>
        <note>ligand shared between two neighboring subunits</note>
    </ligand>
</feature>
<comment type="catalytic activity">
    <reaction evidence="10">
        <text>L-methionine + ATP + H2O = S-adenosyl-L-methionine + phosphate + diphosphate</text>
        <dbReference type="Rhea" id="RHEA:21080"/>
        <dbReference type="ChEBI" id="CHEBI:15377"/>
        <dbReference type="ChEBI" id="CHEBI:30616"/>
        <dbReference type="ChEBI" id="CHEBI:33019"/>
        <dbReference type="ChEBI" id="CHEBI:43474"/>
        <dbReference type="ChEBI" id="CHEBI:57844"/>
        <dbReference type="ChEBI" id="CHEBI:59789"/>
        <dbReference type="EC" id="2.5.1.6"/>
    </reaction>
</comment>
<feature type="binding site" description="in other chain" evidence="10">
    <location>
        <position position="99"/>
    </location>
    <ligand>
        <name>L-methionine</name>
        <dbReference type="ChEBI" id="CHEBI:57844"/>
        <note>ligand shared between two neighboring subunits</note>
    </ligand>
</feature>
<evidence type="ECO:0000256" key="2">
    <source>
        <dbReference type="ARBA" id="ARBA00009685"/>
    </source>
</evidence>
<keyword evidence="6 10" id="KW-0547">Nucleotide-binding</keyword>
<name>A0A8J7FI42_9NEIS</name>
<dbReference type="UniPathway" id="UPA00315">
    <property type="reaction ID" value="UER00080"/>
</dbReference>
<feature type="binding site" description="in other chain" evidence="10">
    <location>
        <position position="56"/>
    </location>
    <ligand>
        <name>L-methionine</name>
        <dbReference type="ChEBI" id="CHEBI:57844"/>
        <note>ligand shared between two neighboring subunits</note>
    </ligand>
</feature>
<dbReference type="GO" id="GO:0005737">
    <property type="term" value="C:cytoplasm"/>
    <property type="evidence" value="ECO:0007669"/>
    <property type="project" value="UniProtKB-SubCell"/>
</dbReference>
<evidence type="ECO:0000256" key="9">
    <source>
        <dbReference type="ARBA" id="ARBA00022958"/>
    </source>
</evidence>
<feature type="binding site" evidence="10">
    <location>
        <position position="243"/>
    </location>
    <ligand>
        <name>ATP</name>
        <dbReference type="ChEBI" id="CHEBI:30616"/>
        <note>ligand shared between two neighboring subunits</note>
    </ligand>
</feature>
<evidence type="ECO:0000313" key="16">
    <source>
        <dbReference type="EMBL" id="MBE9607767.1"/>
    </source>
</evidence>
<dbReference type="GO" id="GO:0000287">
    <property type="term" value="F:magnesium ion binding"/>
    <property type="evidence" value="ECO:0007669"/>
    <property type="project" value="UniProtKB-UniRule"/>
</dbReference>
<dbReference type="GO" id="GO:0006556">
    <property type="term" value="P:S-adenosylmethionine biosynthetic process"/>
    <property type="evidence" value="ECO:0007669"/>
    <property type="project" value="UniProtKB-UniRule"/>
</dbReference>
<evidence type="ECO:0000259" key="15">
    <source>
        <dbReference type="Pfam" id="PF02773"/>
    </source>
</evidence>
<comment type="subunit">
    <text evidence="10">Homotetramer; dimer of dimers.</text>
</comment>
<evidence type="ECO:0000313" key="17">
    <source>
        <dbReference type="Proteomes" id="UP000604481"/>
    </source>
</evidence>
<dbReference type="AlphaFoldDB" id="A0A8J7FI42"/>
<sequence length="389" mass="42242">MKDFLFTSESVSEGHPDKVADQISDAILDAILAQDKHARVAAETLVNTGLVVLAGEITTSANIDYIQIARDTIKRIGYDHSDIGFDYKTCAVLVAYDKQSPDIAQGVDEGAGLDLDQGAGDQGLMFGYACDETPQLMPAAIYYAHRLVQRQAELRKDGRLPWLRPDAKSQVTLRYDGETGKVKEVDTIVLSTQHHPDVSHAQLSEAVIEEIIKPVLPKEWVTANTKFLVNPTGRFVIGGPMGDCGLTGRKIIVDTYGGAAPHGGGAFSGKDPSKVDRSAAYAGRYVAKNIVAAGIAKQCLVQVSYAIGVSKPVSIMVDTWGTSKLSNQEIVKLIEEHFDLRPKGIVQMLDLLRPVYTRTAAYGHFGREEPDFSWERTDKAEALRAAAGL</sequence>
<dbReference type="GO" id="GO:0004478">
    <property type="term" value="F:methionine adenosyltransferase activity"/>
    <property type="evidence" value="ECO:0007669"/>
    <property type="project" value="UniProtKB-UniRule"/>
</dbReference>
<evidence type="ECO:0000256" key="11">
    <source>
        <dbReference type="RuleBase" id="RU000542"/>
    </source>
</evidence>
<protein>
    <recommendedName>
        <fullName evidence="10">S-adenosylmethionine synthase</fullName>
        <shortName evidence="10">AdoMet synthase</shortName>
        <ecNumber evidence="10">2.5.1.6</ecNumber>
    </recommendedName>
    <alternativeName>
        <fullName evidence="10">MAT</fullName>
    </alternativeName>
    <alternativeName>
        <fullName evidence="10">Methionine adenosyltransferase</fullName>
    </alternativeName>
</protein>
<evidence type="ECO:0000259" key="13">
    <source>
        <dbReference type="Pfam" id="PF00438"/>
    </source>
</evidence>
<evidence type="ECO:0000256" key="1">
    <source>
        <dbReference type="ARBA" id="ARBA00005224"/>
    </source>
</evidence>
<dbReference type="SUPFAM" id="SSF55973">
    <property type="entry name" value="S-adenosylmethionine synthetase"/>
    <property type="match status" value="3"/>
</dbReference>
<comment type="cofactor">
    <cofactor evidence="10">
        <name>Mg(2+)</name>
        <dbReference type="ChEBI" id="CHEBI:18420"/>
    </cofactor>
    <text evidence="10">Binds 2 divalent ions per subunit.</text>
</comment>
<dbReference type="PIRSF" id="PIRSF000497">
    <property type="entry name" value="MAT"/>
    <property type="match status" value="1"/>
</dbReference>
<dbReference type="InterPro" id="IPR022629">
    <property type="entry name" value="S-AdoMet_synt_central"/>
</dbReference>
<dbReference type="PROSITE" id="PS00376">
    <property type="entry name" value="ADOMET_SYNTHASE_1"/>
    <property type="match status" value="1"/>
</dbReference>
<dbReference type="PANTHER" id="PTHR11964">
    <property type="entry name" value="S-ADENOSYLMETHIONINE SYNTHETASE"/>
    <property type="match status" value="1"/>
</dbReference>
<accession>A0A8J7FI42</accession>
<evidence type="ECO:0000256" key="12">
    <source>
        <dbReference type="RuleBase" id="RU004462"/>
    </source>
</evidence>
<dbReference type="InterPro" id="IPR022636">
    <property type="entry name" value="S-AdoMet_synthetase_sfam"/>
</dbReference>
<feature type="binding site" description="in other chain" evidence="10">
    <location>
        <begin position="234"/>
        <end position="235"/>
    </location>
    <ligand>
        <name>ATP</name>
        <dbReference type="ChEBI" id="CHEBI:30616"/>
        <note>ligand shared between two neighboring subunits</note>
    </ligand>
</feature>
<dbReference type="NCBIfam" id="TIGR01034">
    <property type="entry name" value="metK"/>
    <property type="match status" value="1"/>
</dbReference>
<keyword evidence="5 10" id="KW-0479">Metal-binding</keyword>
<evidence type="ECO:0000256" key="5">
    <source>
        <dbReference type="ARBA" id="ARBA00022723"/>
    </source>
</evidence>
<dbReference type="EC" id="2.5.1.6" evidence="10"/>
<dbReference type="InterPro" id="IPR022631">
    <property type="entry name" value="ADOMET_SYNTHASE_CS"/>
</dbReference>
<evidence type="ECO:0000256" key="6">
    <source>
        <dbReference type="ARBA" id="ARBA00022741"/>
    </source>
</evidence>
<feature type="domain" description="S-adenosylmethionine synthetase C-terminal" evidence="15">
    <location>
        <begin position="237"/>
        <end position="376"/>
    </location>
</feature>
<proteinExistence type="inferred from homology"/>
<comment type="cofactor">
    <cofactor evidence="10">
        <name>K(+)</name>
        <dbReference type="ChEBI" id="CHEBI:29103"/>
    </cofactor>
    <text evidence="10">Binds 1 potassium ion per subunit.</text>
</comment>
<dbReference type="Pfam" id="PF02772">
    <property type="entry name" value="S-AdoMet_synt_M"/>
    <property type="match status" value="1"/>
</dbReference>
<feature type="binding site" evidence="10">
    <location>
        <position position="43"/>
    </location>
    <ligand>
        <name>K(+)</name>
        <dbReference type="ChEBI" id="CHEBI:29103"/>
    </ligand>
</feature>
<keyword evidence="3 10" id="KW-0554">One-carbon metabolism</keyword>
<comment type="pathway">
    <text evidence="1 10">Amino-acid biosynthesis; S-adenosyl-L-methionine biosynthesis; S-adenosyl-L-methionine from L-methionine: step 1/1.</text>
</comment>
<organism evidence="16 17">
    <name type="scientific">Chitinilyticum piscinae</name>
    <dbReference type="NCBI Taxonomy" id="2866724"/>
    <lineage>
        <taxon>Bacteria</taxon>
        <taxon>Pseudomonadati</taxon>
        <taxon>Pseudomonadota</taxon>
        <taxon>Betaproteobacteria</taxon>
        <taxon>Neisseriales</taxon>
        <taxon>Chitinibacteraceae</taxon>
        <taxon>Chitinilyticum</taxon>
    </lineage>
</organism>
<dbReference type="CDD" id="cd18079">
    <property type="entry name" value="S-AdoMet_synt"/>
    <property type="match status" value="1"/>
</dbReference>
<dbReference type="InterPro" id="IPR022630">
    <property type="entry name" value="S-AdoMet_synt_C"/>
</dbReference>
<feature type="binding site" description="in other chain" evidence="10">
    <location>
        <begin position="249"/>
        <end position="250"/>
    </location>
    <ligand>
        <name>ATP</name>
        <dbReference type="ChEBI" id="CHEBI:30616"/>
        <note>ligand shared between two neighboring subunits</note>
    </ligand>
</feature>
<comment type="caution">
    <text evidence="16">The sequence shown here is derived from an EMBL/GenBank/DDBJ whole genome shotgun (WGS) entry which is preliminary data.</text>
</comment>